<keyword evidence="3" id="KW-1185">Reference proteome</keyword>
<accession>A0A8X7SD22</accession>
<comment type="caution">
    <text evidence="2">The sequence shown here is derived from an EMBL/GenBank/DDBJ whole genome shotgun (WGS) entry which is preliminary data.</text>
</comment>
<dbReference type="EMBL" id="JAAMPC010000007">
    <property type="protein sequence ID" value="KAG2304136.1"/>
    <property type="molecule type" value="Genomic_DNA"/>
</dbReference>
<name>A0A8X7SD22_BRACI</name>
<protein>
    <recommendedName>
        <fullName evidence="1">Reverse transcriptase zinc-binding domain-containing protein</fullName>
    </recommendedName>
</protein>
<evidence type="ECO:0000313" key="2">
    <source>
        <dbReference type="EMBL" id="KAG2304136.1"/>
    </source>
</evidence>
<proteinExistence type="predicted"/>
<dbReference type="Pfam" id="PF13966">
    <property type="entry name" value="zf-RVT"/>
    <property type="match status" value="1"/>
</dbReference>
<dbReference type="AlphaFoldDB" id="A0A8X7SD22"/>
<reference evidence="2 3" key="1">
    <citation type="submission" date="2020-02" db="EMBL/GenBank/DDBJ databases">
        <authorList>
            <person name="Ma Q."/>
            <person name="Huang Y."/>
            <person name="Song X."/>
            <person name="Pei D."/>
        </authorList>
    </citation>
    <scope>NUCLEOTIDE SEQUENCE [LARGE SCALE GENOMIC DNA]</scope>
    <source>
        <strain evidence="2">Sxm20200214</strain>
        <tissue evidence="2">Leaf</tissue>
    </source>
</reference>
<dbReference type="Proteomes" id="UP000886595">
    <property type="component" value="Unassembled WGS sequence"/>
</dbReference>
<evidence type="ECO:0000259" key="1">
    <source>
        <dbReference type="Pfam" id="PF13966"/>
    </source>
</evidence>
<feature type="domain" description="Reverse transcriptase zinc-binding" evidence="1">
    <location>
        <begin position="78"/>
        <end position="145"/>
    </location>
</feature>
<dbReference type="OrthoDB" id="1110547at2759"/>
<organism evidence="2 3">
    <name type="scientific">Brassica carinata</name>
    <name type="common">Ethiopian mustard</name>
    <name type="synonym">Abyssinian cabbage</name>
    <dbReference type="NCBI Taxonomy" id="52824"/>
    <lineage>
        <taxon>Eukaryota</taxon>
        <taxon>Viridiplantae</taxon>
        <taxon>Streptophyta</taxon>
        <taxon>Embryophyta</taxon>
        <taxon>Tracheophyta</taxon>
        <taxon>Spermatophyta</taxon>
        <taxon>Magnoliopsida</taxon>
        <taxon>eudicotyledons</taxon>
        <taxon>Gunneridae</taxon>
        <taxon>Pentapetalae</taxon>
        <taxon>rosids</taxon>
        <taxon>malvids</taxon>
        <taxon>Brassicales</taxon>
        <taxon>Brassicaceae</taxon>
        <taxon>Brassiceae</taxon>
        <taxon>Brassica</taxon>
    </lineage>
</organism>
<sequence>MTSPGREWNRELIENIFPPDIQEVILVTNLQGLFGEDSYSWDYTSTGHYSVKSSYWVQRNIINADLRPKEVNQPSLDGLYQQIWKLKASPKVDHFLWKCVSGSLPAAANMRKRHIAKDGCCARCGMDSESVNHILFTCPYARLVWAVSPIRAPPNAKEAFSLQNHVPKLCCIVPNWLKHVYETDLSDVCLNFVGE</sequence>
<gene>
    <name evidence="2" type="ORF">Bca52824_032787</name>
</gene>
<evidence type="ECO:0000313" key="3">
    <source>
        <dbReference type="Proteomes" id="UP000886595"/>
    </source>
</evidence>
<dbReference type="InterPro" id="IPR026960">
    <property type="entry name" value="RVT-Znf"/>
</dbReference>